<evidence type="ECO:0000313" key="9">
    <source>
        <dbReference type="Proteomes" id="UP000299102"/>
    </source>
</evidence>
<evidence type="ECO:0000256" key="7">
    <source>
        <dbReference type="ARBA" id="ARBA00023180"/>
    </source>
</evidence>
<keyword evidence="6" id="KW-0472">Membrane</keyword>
<evidence type="ECO:0000256" key="3">
    <source>
        <dbReference type="ARBA" id="ARBA00022475"/>
    </source>
</evidence>
<dbReference type="InterPro" id="IPR002159">
    <property type="entry name" value="CD36_fam"/>
</dbReference>
<dbReference type="STRING" id="151549.A0A4C1YK99"/>
<dbReference type="Pfam" id="PF01130">
    <property type="entry name" value="CD36"/>
    <property type="match status" value="1"/>
</dbReference>
<proteinExistence type="inferred from homology"/>
<keyword evidence="9" id="KW-1185">Reference proteome</keyword>
<keyword evidence="7" id="KW-0325">Glycoprotein</keyword>
<keyword evidence="5" id="KW-1133">Transmembrane helix</keyword>
<reference evidence="8 9" key="1">
    <citation type="journal article" date="2019" name="Commun. Biol.">
        <title>The bagworm genome reveals a unique fibroin gene that provides high tensile strength.</title>
        <authorList>
            <person name="Kono N."/>
            <person name="Nakamura H."/>
            <person name="Ohtoshi R."/>
            <person name="Tomita M."/>
            <person name="Numata K."/>
            <person name="Arakawa K."/>
        </authorList>
    </citation>
    <scope>NUCLEOTIDE SEQUENCE [LARGE SCALE GENOMIC DNA]</scope>
</reference>
<dbReference type="EMBL" id="BGZK01001242">
    <property type="protein sequence ID" value="GBP75272.1"/>
    <property type="molecule type" value="Genomic_DNA"/>
</dbReference>
<keyword evidence="4" id="KW-0812">Transmembrane</keyword>
<evidence type="ECO:0000256" key="5">
    <source>
        <dbReference type="ARBA" id="ARBA00022989"/>
    </source>
</evidence>
<sequence>MNHTNRRGSSIQGFILDVKAKIPLGWYRKKVGLGTIGGGGGRVVKPAPLPSNEQEGDSPIMLSFPHFYLADDSLRLAVEGISPPNPEEHRLYIDVQPVRVQEWDRSHTKSILERLPAGSSLPC</sequence>
<comment type="similarity">
    <text evidence="2">Belongs to the CD36 family.</text>
</comment>
<evidence type="ECO:0000256" key="6">
    <source>
        <dbReference type="ARBA" id="ARBA00023136"/>
    </source>
</evidence>
<gene>
    <name evidence="8" type="primary">SCARB2</name>
    <name evidence="8" type="ORF">EVAR_47308_1</name>
</gene>
<organism evidence="8 9">
    <name type="scientific">Eumeta variegata</name>
    <name type="common">Bagworm moth</name>
    <name type="synonym">Eumeta japonica</name>
    <dbReference type="NCBI Taxonomy" id="151549"/>
    <lineage>
        <taxon>Eukaryota</taxon>
        <taxon>Metazoa</taxon>
        <taxon>Ecdysozoa</taxon>
        <taxon>Arthropoda</taxon>
        <taxon>Hexapoda</taxon>
        <taxon>Insecta</taxon>
        <taxon>Pterygota</taxon>
        <taxon>Neoptera</taxon>
        <taxon>Endopterygota</taxon>
        <taxon>Lepidoptera</taxon>
        <taxon>Glossata</taxon>
        <taxon>Ditrysia</taxon>
        <taxon>Tineoidea</taxon>
        <taxon>Psychidae</taxon>
        <taxon>Oiketicinae</taxon>
        <taxon>Eumeta</taxon>
    </lineage>
</organism>
<evidence type="ECO:0000256" key="2">
    <source>
        <dbReference type="ARBA" id="ARBA00010532"/>
    </source>
</evidence>
<evidence type="ECO:0000313" key="8">
    <source>
        <dbReference type="EMBL" id="GBP75272.1"/>
    </source>
</evidence>
<protein>
    <submittedName>
        <fullName evidence="8">Lysosome membrane protein 2</fullName>
    </submittedName>
</protein>
<comment type="subcellular location">
    <subcellularLocation>
        <location evidence="1">Cell membrane</location>
    </subcellularLocation>
</comment>
<accession>A0A4C1YK99</accession>
<dbReference type="OrthoDB" id="195015at2759"/>
<evidence type="ECO:0000256" key="4">
    <source>
        <dbReference type="ARBA" id="ARBA00022692"/>
    </source>
</evidence>
<keyword evidence="3" id="KW-1003">Cell membrane</keyword>
<dbReference type="AlphaFoldDB" id="A0A4C1YK99"/>
<evidence type="ECO:0000256" key="1">
    <source>
        <dbReference type="ARBA" id="ARBA00004236"/>
    </source>
</evidence>
<name>A0A4C1YK99_EUMVA</name>
<dbReference type="GO" id="GO:0005886">
    <property type="term" value="C:plasma membrane"/>
    <property type="evidence" value="ECO:0007669"/>
    <property type="project" value="UniProtKB-SubCell"/>
</dbReference>
<comment type="caution">
    <text evidence="8">The sequence shown here is derived from an EMBL/GenBank/DDBJ whole genome shotgun (WGS) entry which is preliminary data.</text>
</comment>
<dbReference type="Proteomes" id="UP000299102">
    <property type="component" value="Unassembled WGS sequence"/>
</dbReference>